<keyword evidence="1" id="KW-0175">Coiled coil</keyword>
<name>A0A8S1J7N9_9CHLO</name>
<feature type="compositionally biased region" description="Polar residues" evidence="2">
    <location>
        <begin position="114"/>
        <end position="126"/>
    </location>
</feature>
<evidence type="ECO:0000256" key="2">
    <source>
        <dbReference type="SAM" id="MobiDB-lite"/>
    </source>
</evidence>
<feature type="compositionally biased region" description="Low complexity" evidence="2">
    <location>
        <begin position="287"/>
        <end position="298"/>
    </location>
</feature>
<feature type="region of interest" description="Disordered" evidence="2">
    <location>
        <begin position="1"/>
        <end position="38"/>
    </location>
</feature>
<feature type="region of interest" description="Disordered" evidence="2">
    <location>
        <begin position="337"/>
        <end position="397"/>
    </location>
</feature>
<feature type="region of interest" description="Disordered" evidence="2">
    <location>
        <begin position="114"/>
        <end position="134"/>
    </location>
</feature>
<evidence type="ECO:0000313" key="4">
    <source>
        <dbReference type="Proteomes" id="UP000708148"/>
    </source>
</evidence>
<dbReference type="PANTHER" id="PTHR38394:SF1">
    <property type="entry name" value="NEUROFILAMENT LIGHT PROTEIN"/>
    <property type="match status" value="1"/>
</dbReference>
<feature type="compositionally biased region" description="Low complexity" evidence="2">
    <location>
        <begin position="160"/>
        <end position="173"/>
    </location>
</feature>
<evidence type="ECO:0000313" key="3">
    <source>
        <dbReference type="EMBL" id="CAD7699509.1"/>
    </source>
</evidence>
<dbReference type="PANTHER" id="PTHR38394">
    <property type="entry name" value="NEUROFILAMENT LIGHT PROTEIN"/>
    <property type="match status" value="1"/>
</dbReference>
<reference evidence="3" key="1">
    <citation type="submission" date="2020-12" db="EMBL/GenBank/DDBJ databases">
        <authorList>
            <person name="Iha C."/>
        </authorList>
    </citation>
    <scope>NUCLEOTIDE SEQUENCE</scope>
</reference>
<feature type="compositionally biased region" description="Polar residues" evidence="2">
    <location>
        <begin position="361"/>
        <end position="376"/>
    </location>
</feature>
<gene>
    <name evidence="3" type="ORF">OSTQU699_LOCUS4868</name>
</gene>
<protein>
    <recommendedName>
        <fullName evidence="5">UVR domain-containing protein</fullName>
    </recommendedName>
</protein>
<dbReference type="EMBL" id="CAJHUC010001037">
    <property type="protein sequence ID" value="CAD7699509.1"/>
    <property type="molecule type" value="Genomic_DNA"/>
</dbReference>
<comment type="caution">
    <text evidence="3">The sequence shown here is derived from an EMBL/GenBank/DDBJ whole genome shotgun (WGS) entry which is preliminary data.</text>
</comment>
<evidence type="ECO:0000256" key="1">
    <source>
        <dbReference type="SAM" id="Coils"/>
    </source>
</evidence>
<feature type="compositionally biased region" description="Polar residues" evidence="2">
    <location>
        <begin position="386"/>
        <end position="397"/>
    </location>
</feature>
<evidence type="ECO:0008006" key="5">
    <source>
        <dbReference type="Google" id="ProtNLM"/>
    </source>
</evidence>
<feature type="compositionally biased region" description="Low complexity" evidence="2">
    <location>
        <begin position="12"/>
        <end position="31"/>
    </location>
</feature>
<sequence length="1028" mass="109988">MLRKFFSRKGAPEGAQGAAQGPVQGPAQGSGKWETDPAACLSDAQDRLAKLKNNIRSPDAFPSINEATRRVNQLDAHVHALPESDPLKPVWTQQLRELQTELHTLTEAIMSSMGSTQPEMKTTATPHSVPRAAPDAPEPVEGLDMGGDLFSGLMVSAGGPASSQPESQAAAPANTGPDIRPALDEDLFSNLEPLETAVSQEGSHPQDAGTGVLASATGHAETSVPKSLPQAPTPAPDATKVKEPPKAGRRDYQPQPASPASSSTTGTGKKKKKASRTVVGYGRGEPAARPSRSPADASTGYQTPPIPSVREETGSVLAAARGGMDLTVMDLAGVGDVSSSGNESGLKPGAVSNDVPRVPGSSPTSNVRGDQSAVSKTESDKFEVQQKLTDSGNAQSSDVNVLGAHYSLDFSGMTMEQPSEGIVAGTSAEKSTSADFVDDPGLDFAGLSLSSPLTAEAPNCVTDGAEVGAKAEAGEACYEHQTPENIQERSEQVPTFLASLRGLQSTTERFLQKAAEKSDSVACEERVHLEKRTKLLIDLTATKELIKTLEQQQALAVDNEDFDAAAKLATKIDDNSSLLGQCLGDLQQVGKDLESCIEKRVKLMEDQVSHRKGCIDSFRALQAANEEEAACVFARKKEEFERGKARRTERDAEISAAESIIPEKRLALEKERDALLEENSTEKKAKEEERAALEQEQAALEEEINTLRSQLEAKVAKLEEVSCQVSEVSEGLESMQGQLEASLQALADSEAAVVNEEKELAKSRLEIEDEFMHGHDIEKKAQEERDEAVQQAKFAGDEAATHETQLCVLESVIKRQTALRALLSRVHSEAEDARSSLKDMRGRLTAKRGELRALASDKAKVAQKKIAAEDQVAQVDLRLPQIEADKKAAAANKDFQEAARLSGEAKKLASERETALSLSTALSRQLTDLEENEGKVAQEVSDLEGEVKSAAWQNAKCQWCCFRIEAEASSICELDWAGNGADQPNARLVEDGQGALEDAAQQLAAEFGFKESHIEAVMQELKSVQEVG</sequence>
<dbReference type="Proteomes" id="UP000708148">
    <property type="component" value="Unassembled WGS sequence"/>
</dbReference>
<feature type="region of interest" description="Disordered" evidence="2">
    <location>
        <begin position="217"/>
        <end position="310"/>
    </location>
</feature>
<dbReference type="OrthoDB" id="1301563at2759"/>
<feature type="region of interest" description="Disordered" evidence="2">
    <location>
        <begin position="146"/>
        <end position="183"/>
    </location>
</feature>
<feature type="compositionally biased region" description="Low complexity" evidence="2">
    <location>
        <begin position="258"/>
        <end position="267"/>
    </location>
</feature>
<keyword evidence="4" id="KW-1185">Reference proteome</keyword>
<feature type="compositionally biased region" description="Basic and acidic residues" evidence="2">
    <location>
        <begin position="239"/>
        <end position="252"/>
    </location>
</feature>
<organism evidence="3 4">
    <name type="scientific">Ostreobium quekettii</name>
    <dbReference type="NCBI Taxonomy" id="121088"/>
    <lineage>
        <taxon>Eukaryota</taxon>
        <taxon>Viridiplantae</taxon>
        <taxon>Chlorophyta</taxon>
        <taxon>core chlorophytes</taxon>
        <taxon>Ulvophyceae</taxon>
        <taxon>TCBD clade</taxon>
        <taxon>Bryopsidales</taxon>
        <taxon>Ostreobineae</taxon>
        <taxon>Ostreobiaceae</taxon>
        <taxon>Ostreobium</taxon>
    </lineage>
</organism>
<proteinExistence type="predicted"/>
<accession>A0A8S1J7N9</accession>
<feature type="coiled-coil region" evidence="1">
    <location>
        <begin position="668"/>
        <end position="798"/>
    </location>
</feature>
<dbReference type="AlphaFoldDB" id="A0A8S1J7N9"/>